<feature type="domain" description="Teneurin-like YD-shell" evidence="2">
    <location>
        <begin position="16"/>
        <end position="154"/>
    </location>
</feature>
<dbReference type="EMBL" id="JAJNBZ010000086">
    <property type="protein sequence ID" value="MCE5173753.1"/>
    <property type="molecule type" value="Genomic_DNA"/>
</dbReference>
<protein>
    <recommendedName>
        <fullName evidence="2">Teneurin-like YD-shell domain-containing protein</fullName>
    </recommendedName>
</protein>
<proteinExistence type="predicted"/>
<dbReference type="Proteomes" id="UP001199916">
    <property type="component" value="Unassembled WGS sequence"/>
</dbReference>
<evidence type="ECO:0000256" key="1">
    <source>
        <dbReference type="ARBA" id="ARBA00022737"/>
    </source>
</evidence>
<dbReference type="RefSeq" id="WP_233699641.1">
    <property type="nucleotide sequence ID" value="NZ_JAJNBZ010000086.1"/>
</dbReference>
<keyword evidence="4" id="KW-1185">Reference proteome</keyword>
<dbReference type="Gene3D" id="2.180.10.10">
    <property type="entry name" value="RHS repeat-associated core"/>
    <property type="match status" value="1"/>
</dbReference>
<accession>A0ABS8YTJ0</accession>
<dbReference type="PANTHER" id="PTHR32305:SF15">
    <property type="entry name" value="PROTEIN RHSA-RELATED"/>
    <property type="match status" value="1"/>
</dbReference>
<evidence type="ECO:0000313" key="3">
    <source>
        <dbReference type="EMBL" id="MCE5173753.1"/>
    </source>
</evidence>
<dbReference type="PANTHER" id="PTHR32305">
    <property type="match status" value="1"/>
</dbReference>
<feature type="non-terminal residue" evidence="3">
    <location>
        <position position="170"/>
    </location>
</feature>
<keyword evidence="1" id="KW-0677">Repeat</keyword>
<comment type="caution">
    <text evidence="3">The sequence shown here is derived from an EMBL/GenBank/DDBJ whole genome shotgun (WGS) entry which is preliminary data.</text>
</comment>
<evidence type="ECO:0000313" key="4">
    <source>
        <dbReference type="Proteomes" id="UP001199916"/>
    </source>
</evidence>
<evidence type="ECO:0000259" key="2">
    <source>
        <dbReference type="Pfam" id="PF25023"/>
    </source>
</evidence>
<dbReference type="Pfam" id="PF25023">
    <property type="entry name" value="TEN_YD-shell"/>
    <property type="match status" value="1"/>
</dbReference>
<reference evidence="3 4" key="1">
    <citation type="submission" date="2021-11" db="EMBL/GenBank/DDBJ databases">
        <title>Draft genome sequence of Paenibacillus profundus YoMME, a new Gram-positive bacteria with exoelectrogenic properties.</title>
        <authorList>
            <person name="Hubenova Y."/>
            <person name="Hubenova E."/>
            <person name="Manasiev Y."/>
            <person name="Peykov S."/>
            <person name="Mitov M."/>
        </authorList>
    </citation>
    <scope>NUCLEOTIDE SEQUENCE [LARGE SCALE GENOMIC DNA]</scope>
    <source>
        <strain evidence="3 4">YoMME</strain>
    </source>
</reference>
<dbReference type="InterPro" id="IPR050708">
    <property type="entry name" value="T6SS_VgrG/RHS"/>
</dbReference>
<sequence>MIRIIQISRGESKHAKAIIVYFKSDRAGNVLEETDTNVNRVTYDYYAMNWQFASPASGAIRRHTLDAWGNIKVLTHADGSEEPYSYDRAGNMTSSTDGNGHTTSYRYNSLGKLAAVEDPSQQALVYQYDRQGRLTRQIDRNERVIEYAYNFDDQLVKRREASTGAEEAYM</sequence>
<dbReference type="NCBIfam" id="TIGR01643">
    <property type="entry name" value="YD_repeat_2x"/>
    <property type="match status" value="3"/>
</dbReference>
<name>A0ABS8YTJ0_9BACL</name>
<dbReference type="InterPro" id="IPR006530">
    <property type="entry name" value="YD"/>
</dbReference>
<gene>
    <name evidence="3" type="ORF">LQV63_31535</name>
</gene>
<organism evidence="3 4">
    <name type="scientific">Paenibacillus profundus</name>
    <dbReference type="NCBI Taxonomy" id="1173085"/>
    <lineage>
        <taxon>Bacteria</taxon>
        <taxon>Bacillati</taxon>
        <taxon>Bacillota</taxon>
        <taxon>Bacilli</taxon>
        <taxon>Bacillales</taxon>
        <taxon>Paenibacillaceae</taxon>
        <taxon>Paenibacillus</taxon>
    </lineage>
</organism>
<dbReference type="InterPro" id="IPR056823">
    <property type="entry name" value="TEN-like_YD-shell"/>
</dbReference>